<dbReference type="InterPro" id="IPR009057">
    <property type="entry name" value="Homeodomain-like_sf"/>
</dbReference>
<dbReference type="InterPro" id="IPR050900">
    <property type="entry name" value="Transposase_IS3/IS150/IS904"/>
</dbReference>
<dbReference type="GO" id="GO:0004803">
    <property type="term" value="F:transposase activity"/>
    <property type="evidence" value="ECO:0007669"/>
    <property type="project" value="InterPro"/>
</dbReference>
<dbReference type="Pfam" id="PF00665">
    <property type="entry name" value="rve"/>
    <property type="match status" value="1"/>
</dbReference>
<dbReference type="SUPFAM" id="SSF46689">
    <property type="entry name" value="Homeodomain-like"/>
    <property type="match status" value="1"/>
</dbReference>
<dbReference type="PANTHER" id="PTHR46889:SF4">
    <property type="entry name" value="TRANSPOSASE INSO FOR INSERTION SEQUENCE ELEMENT IS911B-RELATED"/>
    <property type="match status" value="1"/>
</dbReference>
<dbReference type="GO" id="GO:0003677">
    <property type="term" value="F:DNA binding"/>
    <property type="evidence" value="ECO:0007669"/>
    <property type="project" value="InterPro"/>
</dbReference>
<dbReference type="InterPro" id="IPR012337">
    <property type="entry name" value="RNaseH-like_sf"/>
</dbReference>
<sequence length="391" mass="44914">MTKKRTFSPEFRLEAAQLVVDQGYTLKAACEAMGVGKSTMEYWVRRLRAERAGKAPLKGEALTPEQREIQELKRKLRRVEDEKEILKKGYCSLDVGLAEQFSIIERLEESYAVQHLCQVFGVHRSSYRAWRDRDRRPSETEQKLLDQIVEAHTISNGSAGARSIAKMVTQAGTPLSRYRASRRMKQLELVSTQPPSHAYKKADQPHLDIPNFLDRKFDVKEPNQVWTGDITYLWTGARWAYLAVVIDLYARKPVGWALSLSPNTELVKKALTMAYESRGEPADILFHSDQGCQYTSLSFRQTLWRYRMTQSLSRRGNCWDNAPTERFFRSLKSEWMPEIGYPGVAAAKQSVTDYMIGYYSSFRPHKHNDGLPPNAAEKNYWNAQNSVAKNT</sequence>
<dbReference type="Pfam" id="PF13276">
    <property type="entry name" value="HTH_21"/>
    <property type="match status" value="1"/>
</dbReference>
<comment type="similarity">
    <text evidence="1">Belongs to the transposase 8 family.</text>
</comment>
<name>A0A2A2ENA2_9GAMM</name>
<evidence type="ECO:0000313" key="4">
    <source>
        <dbReference type="EMBL" id="PAU74128.1"/>
    </source>
</evidence>
<dbReference type="PANTHER" id="PTHR46889">
    <property type="entry name" value="TRANSPOSASE INSF FOR INSERTION SEQUENCE IS3B-RELATED"/>
    <property type="match status" value="1"/>
</dbReference>
<dbReference type="InterPro" id="IPR048020">
    <property type="entry name" value="Transpos_IS3"/>
</dbReference>
<dbReference type="PROSITE" id="PS50994">
    <property type="entry name" value="INTEGRASE"/>
    <property type="match status" value="1"/>
</dbReference>
<reference evidence="4 5" key="1">
    <citation type="submission" date="2017-08" db="EMBL/GenBank/DDBJ databases">
        <title>Halomonas alkalisoli sp. nov., isolated from saline alkaline soil.</title>
        <authorList>
            <person name="Wang D."/>
            <person name="Zhang G."/>
        </authorList>
    </citation>
    <scope>NUCLEOTIDE SEQUENCE [LARGE SCALE GENOMIC DNA]</scope>
    <source>
        <strain evidence="4 5">WRN001</strain>
    </source>
</reference>
<evidence type="ECO:0000313" key="5">
    <source>
        <dbReference type="Proteomes" id="UP000217771"/>
    </source>
</evidence>
<evidence type="ECO:0000256" key="1">
    <source>
        <dbReference type="ARBA" id="ARBA00009964"/>
    </source>
</evidence>
<dbReference type="OrthoDB" id="9813126at2"/>
<keyword evidence="2" id="KW-0175">Coiled coil</keyword>
<dbReference type="InterPro" id="IPR002514">
    <property type="entry name" value="Transposase_8"/>
</dbReference>
<dbReference type="GO" id="GO:0015074">
    <property type="term" value="P:DNA integration"/>
    <property type="evidence" value="ECO:0007669"/>
    <property type="project" value="InterPro"/>
</dbReference>
<dbReference type="Pfam" id="PF01527">
    <property type="entry name" value="HTH_Tnp_1"/>
    <property type="match status" value="1"/>
</dbReference>
<dbReference type="EMBL" id="NSKB01000015">
    <property type="protein sequence ID" value="PAU74128.1"/>
    <property type="molecule type" value="Genomic_DNA"/>
</dbReference>
<dbReference type="AlphaFoldDB" id="A0A2A2ENA2"/>
<organism evidence="4 5">
    <name type="scientific">Halomonas salipaludis</name>
    <dbReference type="NCBI Taxonomy" id="2032625"/>
    <lineage>
        <taxon>Bacteria</taxon>
        <taxon>Pseudomonadati</taxon>
        <taxon>Pseudomonadota</taxon>
        <taxon>Gammaproteobacteria</taxon>
        <taxon>Oceanospirillales</taxon>
        <taxon>Halomonadaceae</taxon>
        <taxon>Halomonas</taxon>
    </lineage>
</organism>
<dbReference type="SUPFAM" id="SSF53098">
    <property type="entry name" value="Ribonuclease H-like"/>
    <property type="match status" value="1"/>
</dbReference>
<dbReference type="NCBIfam" id="NF033516">
    <property type="entry name" value="transpos_IS3"/>
    <property type="match status" value="1"/>
</dbReference>
<dbReference type="Proteomes" id="UP000217771">
    <property type="component" value="Unassembled WGS sequence"/>
</dbReference>
<gene>
    <name evidence="4" type="ORF">CK498_24325</name>
</gene>
<feature type="domain" description="Integrase catalytic" evidence="3">
    <location>
        <begin position="218"/>
        <end position="380"/>
    </location>
</feature>
<evidence type="ECO:0000259" key="3">
    <source>
        <dbReference type="PROSITE" id="PS50994"/>
    </source>
</evidence>
<comment type="caution">
    <text evidence="4">The sequence shown here is derived from an EMBL/GenBank/DDBJ whole genome shotgun (WGS) entry which is preliminary data.</text>
</comment>
<protein>
    <submittedName>
        <fullName evidence="4">IS3 family transposase</fullName>
    </submittedName>
</protein>
<dbReference type="InterPro" id="IPR025948">
    <property type="entry name" value="HTH-like_dom"/>
</dbReference>
<dbReference type="InterPro" id="IPR001584">
    <property type="entry name" value="Integrase_cat-core"/>
</dbReference>
<proteinExistence type="inferred from homology"/>
<keyword evidence="5" id="KW-1185">Reference proteome</keyword>
<dbReference type="InterPro" id="IPR036397">
    <property type="entry name" value="RNaseH_sf"/>
</dbReference>
<dbReference type="Gene3D" id="3.30.420.10">
    <property type="entry name" value="Ribonuclease H-like superfamily/Ribonuclease H"/>
    <property type="match status" value="1"/>
</dbReference>
<accession>A0A2A2ENA2</accession>
<dbReference type="GO" id="GO:0006313">
    <property type="term" value="P:DNA transposition"/>
    <property type="evidence" value="ECO:0007669"/>
    <property type="project" value="InterPro"/>
</dbReference>
<evidence type="ECO:0000256" key="2">
    <source>
        <dbReference type="SAM" id="Coils"/>
    </source>
</evidence>
<feature type="coiled-coil region" evidence="2">
    <location>
        <begin position="62"/>
        <end position="89"/>
    </location>
</feature>
<dbReference type="Gene3D" id="1.10.10.60">
    <property type="entry name" value="Homeodomain-like"/>
    <property type="match status" value="1"/>
</dbReference>